<dbReference type="EMBL" id="MCFA01000007">
    <property type="protein sequence ID" value="ORY18303.1"/>
    <property type="molecule type" value="Genomic_DNA"/>
</dbReference>
<dbReference type="Gene3D" id="1.10.3450.20">
    <property type="match status" value="1"/>
</dbReference>
<evidence type="ECO:0000256" key="2">
    <source>
        <dbReference type="ARBA" id="ARBA00022816"/>
    </source>
</evidence>
<comment type="subcellular location">
    <subcellularLocation>
        <location evidence="7">Nucleus</location>
        <location evidence="7">Nuclear pore complex</location>
    </subcellularLocation>
    <subcellularLocation>
        <location evidence="7">Nucleus membrane</location>
    </subcellularLocation>
</comment>
<dbReference type="Gene3D" id="1.20.190.50">
    <property type="match status" value="1"/>
</dbReference>
<evidence type="ECO:0000256" key="8">
    <source>
        <dbReference type="SAM" id="MobiDB-lite"/>
    </source>
</evidence>
<dbReference type="Pfam" id="PF04121">
    <property type="entry name" value="Nup84_Nup100"/>
    <property type="match status" value="1"/>
</dbReference>
<dbReference type="Proteomes" id="UP000193144">
    <property type="component" value="Unassembled WGS sequence"/>
</dbReference>
<accession>A0A1Y2A726</accession>
<evidence type="ECO:0000256" key="6">
    <source>
        <dbReference type="ARBA" id="ARBA00023242"/>
    </source>
</evidence>
<dbReference type="GO" id="GO:0006606">
    <property type="term" value="P:protein import into nucleus"/>
    <property type="evidence" value="ECO:0007669"/>
    <property type="project" value="TreeGrafter"/>
</dbReference>
<dbReference type="STRING" id="1231657.A0A1Y2A726"/>
<dbReference type="GO" id="GO:0006406">
    <property type="term" value="P:mRNA export from nucleus"/>
    <property type="evidence" value="ECO:0007669"/>
    <property type="project" value="TreeGrafter"/>
</dbReference>
<keyword evidence="6 7" id="KW-0539">Nucleus</keyword>
<evidence type="ECO:0000256" key="1">
    <source>
        <dbReference type="ARBA" id="ARBA00022448"/>
    </source>
</evidence>
<keyword evidence="5 7" id="KW-0906">Nuclear pore complex</keyword>
<evidence type="ECO:0000256" key="3">
    <source>
        <dbReference type="ARBA" id="ARBA00022927"/>
    </source>
</evidence>
<comment type="caution">
    <text evidence="9">The sequence shown here is derived from an EMBL/GenBank/DDBJ whole genome shotgun (WGS) entry which is preliminary data.</text>
</comment>
<feature type="compositionally biased region" description="Low complexity" evidence="8">
    <location>
        <begin position="119"/>
        <end position="129"/>
    </location>
</feature>
<dbReference type="GO" id="GO:0031965">
    <property type="term" value="C:nuclear membrane"/>
    <property type="evidence" value="ECO:0007669"/>
    <property type="project" value="UniProtKB-SubCell"/>
</dbReference>
<protein>
    <recommendedName>
        <fullName evidence="7">Nuclear pore complex protein</fullName>
    </recommendedName>
</protein>
<reference evidence="9 10" key="1">
    <citation type="submission" date="2016-07" db="EMBL/GenBank/DDBJ databases">
        <title>Pervasive Adenine N6-methylation of Active Genes in Fungi.</title>
        <authorList>
            <consortium name="DOE Joint Genome Institute"/>
            <person name="Mondo S.J."/>
            <person name="Dannebaum R.O."/>
            <person name="Kuo R.C."/>
            <person name="Labutti K."/>
            <person name="Haridas S."/>
            <person name="Kuo A."/>
            <person name="Salamov A."/>
            <person name="Ahrendt S.R."/>
            <person name="Lipzen A."/>
            <person name="Sullivan W."/>
            <person name="Andreopoulos W.B."/>
            <person name="Clum A."/>
            <person name="Lindquist E."/>
            <person name="Daum C."/>
            <person name="Ramamoorthy G.K."/>
            <person name="Gryganskyi A."/>
            <person name="Culley D."/>
            <person name="Magnuson J.K."/>
            <person name="James T.Y."/>
            <person name="O'Malley M.A."/>
            <person name="Stajich J.E."/>
            <person name="Spatafora J.W."/>
            <person name="Visel A."/>
            <person name="Grigoriev I.V."/>
        </authorList>
    </citation>
    <scope>NUCLEOTIDE SEQUENCE [LARGE SCALE GENOMIC DNA]</scope>
    <source>
        <strain evidence="9 10">CBS 115471</strain>
    </source>
</reference>
<evidence type="ECO:0000313" key="10">
    <source>
        <dbReference type="Proteomes" id="UP000193144"/>
    </source>
</evidence>
<keyword evidence="4 7" id="KW-0811">Translocation</keyword>
<dbReference type="PANTHER" id="PTHR13003:SF2">
    <property type="entry name" value="NUCLEAR PORE COMPLEX PROTEIN NUP107"/>
    <property type="match status" value="1"/>
</dbReference>
<sequence>MAASAFSLAHHAKDDPLQPLRTMADRVGKEVEKFAERVDHWHTHGNEDPKAKYHTTLKMVGKFKDLAESTVKELTRQHEAEHQGELAKSMRRRIKTMADQPAPGQEAEMDDSFQSVVPSIESHSAPSSSKVHELRQWQAELATWELLRIIIEHYHHEPGLDLAAMKRKQLAEVGGGWRYSPNIETWNRFLLEDDQAKEKDIILRWLEQTAQTTETDIQSMTAQLEAQSGKDTDSWNMGWLDTRAKIKQQKRMLGSDRPLQPDVVDQRSLPGSKSEPLITQLDPDAPIRQKRQLEDSDDYYERALWMACYEMLRRGTPWAEICEWCKEKNEAWRGISMGTAYENHPNGGPNVAGRDFGYLYRRVCYFAAIGSHSLYESAIYGLLSGNQEAVEPVCRTWDDHLYAHYNALLLSRFDRYLEEHHQQRLPQDRNRHFVFKDAVKAIGEWQESPRIVVDLLMHRKSTKAQSISPMKLIQGALISRRVKDLVYQVGLAISTMLRDDPRAGNLIVDPQSDIDNPQSKASDEQPTVPAEKYYHALATDPNALRILVHVLIVMRRGLGEFEVADVDEFFALDNVIALYIELLRVSKRTDLIPLYAAQLEGSRQIHCLARVLADIKNPQDQKRCIALMQQYRINPVDVISRNCYDTLERSGLKDLDKYVSNYEIMERVDEAEYLWPGQRPRRTLPGVEITAKEHALIEALKWNTHLGKEKVHTYAGLISALRYFLLNGRYGAANLLITEMSAESISLIKTDALCGYPFDFNVPGSEIVDKEEIKNALRRIAKATNNHPRPHFPFPIPSEHTRIVKSLRRTSQTYYELQQLVGIIELMRQWREEEDNLIKAKKEGNTKPSTKRAKDLFENISAILLSIFDKFLTHSSDGRLLSIPNTRSRPTSLLNIHDADPIVELADIPLERAEHSHIFLAYVPEIILTYLSIAQAGSFFLSRDLSTKAMEMANLVADDRNKWVQDAFLGTKRMTQLVEMLARVSKAMLSLSEIEEGARRSAMAGGKKRGSRGETVRIWDVNVRN</sequence>
<proteinExistence type="inferred from homology"/>
<gene>
    <name evidence="9" type="ORF">BCR34DRAFT_554000</name>
</gene>
<comment type="subunit">
    <text evidence="7">Part of the nuclear pore complex (NPC).</text>
</comment>
<evidence type="ECO:0000313" key="9">
    <source>
        <dbReference type="EMBL" id="ORY18303.1"/>
    </source>
</evidence>
<name>A0A1Y2A726_9PLEO</name>
<dbReference type="InterPro" id="IPR007252">
    <property type="entry name" value="Nup84/Nup107"/>
</dbReference>
<keyword evidence="1 7" id="KW-0813">Transport</keyword>
<evidence type="ECO:0000256" key="5">
    <source>
        <dbReference type="ARBA" id="ARBA00023132"/>
    </source>
</evidence>
<keyword evidence="10" id="KW-1185">Reference proteome</keyword>
<dbReference type="OrthoDB" id="3098at2759"/>
<organism evidence="9 10">
    <name type="scientific">Clohesyomyces aquaticus</name>
    <dbReference type="NCBI Taxonomy" id="1231657"/>
    <lineage>
        <taxon>Eukaryota</taxon>
        <taxon>Fungi</taxon>
        <taxon>Dikarya</taxon>
        <taxon>Ascomycota</taxon>
        <taxon>Pezizomycotina</taxon>
        <taxon>Dothideomycetes</taxon>
        <taxon>Pleosporomycetidae</taxon>
        <taxon>Pleosporales</taxon>
        <taxon>Lindgomycetaceae</taxon>
        <taxon>Clohesyomyces</taxon>
    </lineage>
</organism>
<dbReference type="AlphaFoldDB" id="A0A1Y2A726"/>
<dbReference type="GO" id="GO:0017056">
    <property type="term" value="F:structural constituent of nuclear pore"/>
    <property type="evidence" value="ECO:0007669"/>
    <property type="project" value="UniProtKB-UniRule"/>
</dbReference>
<comment type="function">
    <text evidence="7">Functions as a component of the nuclear pore complex (NPC).</text>
</comment>
<evidence type="ECO:0000256" key="4">
    <source>
        <dbReference type="ARBA" id="ARBA00023010"/>
    </source>
</evidence>
<keyword evidence="7" id="KW-0472">Membrane</keyword>
<keyword evidence="3" id="KW-0653">Protein transport</keyword>
<comment type="similarity">
    <text evidence="7">Belongs to the nucleoporin Nup84/Nup107 family.</text>
</comment>
<keyword evidence="2" id="KW-0509">mRNA transport</keyword>
<dbReference type="GO" id="GO:0031080">
    <property type="term" value="C:nuclear pore outer ring"/>
    <property type="evidence" value="ECO:0007669"/>
    <property type="project" value="TreeGrafter"/>
</dbReference>
<dbReference type="PANTHER" id="PTHR13003">
    <property type="entry name" value="NUP107-RELATED"/>
    <property type="match status" value="1"/>
</dbReference>
<feature type="region of interest" description="Disordered" evidence="8">
    <location>
        <begin position="507"/>
        <end position="526"/>
    </location>
</feature>
<evidence type="ECO:0000256" key="7">
    <source>
        <dbReference type="RuleBase" id="RU365072"/>
    </source>
</evidence>
<dbReference type="GO" id="GO:0000973">
    <property type="term" value="P:post-transcriptional tethering of RNA polymerase II gene DNA at nuclear periphery"/>
    <property type="evidence" value="ECO:0007669"/>
    <property type="project" value="TreeGrafter"/>
</dbReference>
<feature type="region of interest" description="Disordered" evidence="8">
    <location>
        <begin position="98"/>
        <end position="132"/>
    </location>
</feature>
<feature type="region of interest" description="Disordered" evidence="8">
    <location>
        <begin position="250"/>
        <end position="288"/>
    </location>
</feature>